<proteinExistence type="inferred from homology"/>
<organism evidence="2 3">
    <name type="scientific">Candidatus Nitrosopumilus koreensis AR1</name>
    <dbReference type="NCBI Taxonomy" id="1229908"/>
    <lineage>
        <taxon>Archaea</taxon>
        <taxon>Nitrososphaerota</taxon>
        <taxon>Nitrososphaeria</taxon>
        <taxon>Nitrosopumilales</taxon>
        <taxon>Nitrosopumilaceae</taxon>
        <taxon>Nitrosopumilus</taxon>
    </lineage>
</organism>
<evidence type="ECO:0008006" key="4">
    <source>
        <dbReference type="Google" id="ProtNLM"/>
    </source>
</evidence>
<evidence type="ECO:0000313" key="3">
    <source>
        <dbReference type="Proteomes" id="UP000006101"/>
    </source>
</evidence>
<dbReference type="NCBIfam" id="NF011470">
    <property type="entry name" value="PRK14887.1"/>
    <property type="match status" value="1"/>
</dbReference>
<comment type="similarity">
    <text evidence="1">Belongs to the CTAG/PCC1 family.</text>
</comment>
<dbReference type="Proteomes" id="UP000006101">
    <property type="component" value="Chromosome"/>
</dbReference>
<gene>
    <name evidence="2" type="ORF">NKOR_08220</name>
</gene>
<evidence type="ECO:0000256" key="1">
    <source>
        <dbReference type="ARBA" id="ARBA00007073"/>
    </source>
</evidence>
<dbReference type="STRING" id="1229908.NKOR_08220"/>
<sequence>MQVVLNNISKEKAEAVKKALEPDNVDFPEGLSLYVENIDNKLVFNFESKKNMKQLIGTIDEVMDHIQVALKVIE</sequence>
<dbReference type="PATRIC" id="fig|1229908.8.peg.1785"/>
<dbReference type="EMBL" id="CP003842">
    <property type="protein sequence ID" value="AFS81505.1"/>
    <property type="molecule type" value="Genomic_DNA"/>
</dbReference>
<dbReference type="InterPro" id="IPR015419">
    <property type="entry name" value="CTAG/Pcc1"/>
</dbReference>
<reference evidence="2 3" key="1">
    <citation type="journal article" date="2012" name="J. Bacteriol.">
        <title>Draft Genome Sequence of an Ammonia-Oxidizing Archaeon, "Candidatus Nitrosopumilus koreensis" AR1, from Marine Sediment.</title>
        <authorList>
            <person name="Park S.J."/>
            <person name="Kim J.G."/>
            <person name="Jung M.Y."/>
            <person name="Kim S.J."/>
            <person name="Cha I.T."/>
            <person name="Kwon K."/>
            <person name="Lee J.H."/>
            <person name="Rhee S.K."/>
        </authorList>
    </citation>
    <scope>NUCLEOTIDE SEQUENCE [LARGE SCALE GENOMIC DNA]</scope>
    <source>
        <strain evidence="2 3">AR1</strain>
    </source>
</reference>
<dbReference type="KEGG" id="nkr:NKOR_08220"/>
<accession>K0B967</accession>
<dbReference type="AlphaFoldDB" id="K0B967"/>
<dbReference type="HOGENOM" id="CLU_184184_0_0_2"/>
<protein>
    <recommendedName>
        <fullName evidence="4">Transcription factor Pcc1</fullName>
    </recommendedName>
</protein>
<evidence type="ECO:0000313" key="2">
    <source>
        <dbReference type="EMBL" id="AFS81505.1"/>
    </source>
</evidence>
<name>K0B967_9ARCH</name>
<dbReference type="Pfam" id="PF09341">
    <property type="entry name" value="Pcc1"/>
    <property type="match status" value="1"/>
</dbReference>
<keyword evidence="3" id="KW-1185">Reference proteome</keyword>